<dbReference type="EMBL" id="JADNYJ010000037">
    <property type="protein sequence ID" value="KAF8902201.1"/>
    <property type="molecule type" value="Genomic_DNA"/>
</dbReference>
<proteinExistence type="predicted"/>
<name>A0A9P5NS99_GYMJU</name>
<organism evidence="3 4">
    <name type="scientific">Gymnopilus junonius</name>
    <name type="common">Spectacular rustgill mushroom</name>
    <name type="synonym">Gymnopilus spectabilis subsp. junonius</name>
    <dbReference type="NCBI Taxonomy" id="109634"/>
    <lineage>
        <taxon>Eukaryota</taxon>
        <taxon>Fungi</taxon>
        <taxon>Dikarya</taxon>
        <taxon>Basidiomycota</taxon>
        <taxon>Agaricomycotina</taxon>
        <taxon>Agaricomycetes</taxon>
        <taxon>Agaricomycetidae</taxon>
        <taxon>Agaricales</taxon>
        <taxon>Agaricineae</taxon>
        <taxon>Hymenogastraceae</taxon>
        <taxon>Gymnopilus</taxon>
    </lineage>
</organism>
<evidence type="ECO:0008006" key="5">
    <source>
        <dbReference type="Google" id="ProtNLM"/>
    </source>
</evidence>
<feature type="compositionally biased region" description="Basic and acidic residues" evidence="2">
    <location>
        <begin position="542"/>
        <end position="558"/>
    </location>
</feature>
<dbReference type="Proteomes" id="UP000724874">
    <property type="component" value="Unassembled WGS sequence"/>
</dbReference>
<evidence type="ECO:0000256" key="2">
    <source>
        <dbReference type="SAM" id="MobiDB-lite"/>
    </source>
</evidence>
<reference evidence="3" key="1">
    <citation type="submission" date="2020-11" db="EMBL/GenBank/DDBJ databases">
        <authorList>
            <consortium name="DOE Joint Genome Institute"/>
            <person name="Ahrendt S."/>
            <person name="Riley R."/>
            <person name="Andreopoulos W."/>
            <person name="LaButti K."/>
            <person name="Pangilinan J."/>
            <person name="Ruiz-duenas F.J."/>
            <person name="Barrasa J.M."/>
            <person name="Sanchez-Garcia M."/>
            <person name="Camarero S."/>
            <person name="Miyauchi S."/>
            <person name="Serrano A."/>
            <person name="Linde D."/>
            <person name="Babiker R."/>
            <person name="Drula E."/>
            <person name="Ayuso-Fernandez I."/>
            <person name="Pacheco R."/>
            <person name="Padilla G."/>
            <person name="Ferreira P."/>
            <person name="Barriuso J."/>
            <person name="Kellner H."/>
            <person name="Castanera R."/>
            <person name="Alfaro M."/>
            <person name="Ramirez L."/>
            <person name="Pisabarro A.G."/>
            <person name="Kuo A."/>
            <person name="Tritt A."/>
            <person name="Lipzen A."/>
            <person name="He G."/>
            <person name="Yan M."/>
            <person name="Ng V."/>
            <person name="Cullen D."/>
            <person name="Martin F."/>
            <person name="Rosso M.-N."/>
            <person name="Henrissat B."/>
            <person name="Hibbett D."/>
            <person name="Martinez A.T."/>
            <person name="Grigoriev I.V."/>
        </authorList>
    </citation>
    <scope>NUCLEOTIDE SEQUENCE</scope>
    <source>
        <strain evidence="3">AH 44721</strain>
    </source>
</reference>
<feature type="region of interest" description="Disordered" evidence="2">
    <location>
        <begin position="536"/>
        <end position="558"/>
    </location>
</feature>
<protein>
    <recommendedName>
        <fullName evidence="5">F-box domain-containing protein</fullName>
    </recommendedName>
</protein>
<accession>A0A9P5NS99</accession>
<keyword evidence="4" id="KW-1185">Reference proteome</keyword>
<keyword evidence="1" id="KW-0175">Coiled coil</keyword>
<feature type="coiled-coil region" evidence="1">
    <location>
        <begin position="3"/>
        <end position="30"/>
    </location>
</feature>
<sequence length="558" mass="61920">MKLKDLNAQIDEAKKALENLLHQRQAVKASINQRHKSLVDRVPLEIVCNIFELYVTKPADSYIDIEGPNGQTFVLTRKTPLPSPLPLGAICQTWRHIAWSTPRLWTSAFVDISVTEDSDAALEETYKFKAQMLSEWISRSGSLPLSIRIVCGEVAPYGQTLRVVQPIFDIVSINSRRCKELDLKLPARLTNRLILSPQSSGYQVLERLRIFNTSDDIHPTEFSSGAGQVLIAPKVLDLNFVPLHELAISWNNVTEVTAVLTAQSEVFELLRYAPKLQVCKLSVHFPDFPAVNHPHLLHPKLRVLDILSDPTGVILSHLTLPAIEHLVYDLKGRLFPTDLVLAFLARSGSGGPDFRSFGAGGQGGEFTIDDVKSNIKELHFLDAQFANDGADLIQIGRAAPNLTKLHIALASSSSSLNAFYRALSNETSSATSELEKMGQVVGNSPPLLPELEALQFIINRRSDILWNLIPEIFLPFKGDNDHFRPLETITIGRVRGRDEAPTSIDEETLEALRDLIYDGVRLSAWDVVGSKTFNLIPMPPERNPENGSSDKDKISQAA</sequence>
<dbReference type="OrthoDB" id="2989198at2759"/>
<gene>
    <name evidence="3" type="ORF">CPB84DRAFT_872796</name>
</gene>
<comment type="caution">
    <text evidence="3">The sequence shown here is derived from an EMBL/GenBank/DDBJ whole genome shotgun (WGS) entry which is preliminary data.</text>
</comment>
<evidence type="ECO:0000256" key="1">
    <source>
        <dbReference type="SAM" id="Coils"/>
    </source>
</evidence>
<evidence type="ECO:0000313" key="3">
    <source>
        <dbReference type="EMBL" id="KAF8902201.1"/>
    </source>
</evidence>
<dbReference type="AlphaFoldDB" id="A0A9P5NS99"/>
<evidence type="ECO:0000313" key="4">
    <source>
        <dbReference type="Proteomes" id="UP000724874"/>
    </source>
</evidence>